<sequence length="50" mass="5169">MEYALVAWVRGRLVRLLRLSLVSGLVTALVLPPVAPAFAEAAAPAPVTAA</sequence>
<name>A0ABX0VEI5_9HYPH</name>
<organism evidence="1 3">
    <name type="scientific">Microvirga terricola</name>
    <dbReference type="NCBI Taxonomy" id="2719797"/>
    <lineage>
        <taxon>Bacteria</taxon>
        <taxon>Pseudomonadati</taxon>
        <taxon>Pseudomonadota</taxon>
        <taxon>Alphaproteobacteria</taxon>
        <taxon>Hyphomicrobiales</taxon>
        <taxon>Methylobacteriaceae</taxon>
        <taxon>Microvirga</taxon>
    </lineage>
</organism>
<comment type="caution">
    <text evidence="1">The sequence shown here is derived from an EMBL/GenBank/DDBJ whole genome shotgun (WGS) entry which is preliminary data.</text>
</comment>
<accession>A0ABX0VEI5</accession>
<dbReference type="EMBL" id="JAATJS010000003">
    <property type="protein sequence ID" value="NIX77360.1"/>
    <property type="molecule type" value="Genomic_DNA"/>
</dbReference>
<proteinExistence type="predicted"/>
<evidence type="ECO:0000313" key="3">
    <source>
        <dbReference type="Proteomes" id="UP000707352"/>
    </source>
</evidence>
<reference evidence="1 3" key="1">
    <citation type="submission" date="2020-03" db="EMBL/GenBank/DDBJ databases">
        <title>The genome sequence of Microvirga sp. c23x22.</title>
        <authorList>
            <person name="Zhang X."/>
        </authorList>
    </citation>
    <scope>NUCLEOTIDE SEQUENCE [LARGE SCALE GENOMIC DNA]</scope>
    <source>
        <strain evidence="3">c23x22</strain>
        <strain evidence="1">C23x22</strain>
    </source>
</reference>
<dbReference type="EMBL" id="JAATJS010000009">
    <property type="protein sequence ID" value="NIX78428.1"/>
    <property type="molecule type" value="Genomic_DNA"/>
</dbReference>
<keyword evidence="3" id="KW-1185">Reference proteome</keyword>
<feature type="non-terminal residue" evidence="1">
    <location>
        <position position="50"/>
    </location>
</feature>
<gene>
    <name evidence="1" type="ORF">HB375_12160</name>
    <name evidence="2" type="ORF">HB375_17685</name>
</gene>
<evidence type="ECO:0000313" key="1">
    <source>
        <dbReference type="EMBL" id="NIX77360.1"/>
    </source>
</evidence>
<protein>
    <submittedName>
        <fullName evidence="1">Uncharacterized protein</fullName>
    </submittedName>
</protein>
<evidence type="ECO:0000313" key="2">
    <source>
        <dbReference type="EMBL" id="NIX78428.1"/>
    </source>
</evidence>
<dbReference type="Proteomes" id="UP000707352">
    <property type="component" value="Unassembled WGS sequence"/>
</dbReference>